<feature type="transmembrane region" description="Helical" evidence="1">
    <location>
        <begin position="21"/>
        <end position="40"/>
    </location>
</feature>
<sequence>MSLLTGFLIGNAAGRVVFSRLVAVMAIWIAIPLIAGRLAAANVSQSAGMVATVAAPALALIWALVRPAGSRIKVTLLDGLFAWSRIVAIVCAGRLVFKLFEAEFALLPLAQEGRTLTLPIAAMAISFALEWWIERDAQGAAMEASR</sequence>
<organism evidence="2 3">
    <name type="scientific">Sphingomonas floccifaciens</name>
    <dbReference type="NCBI Taxonomy" id="1844115"/>
    <lineage>
        <taxon>Bacteria</taxon>
        <taxon>Pseudomonadati</taxon>
        <taxon>Pseudomonadota</taxon>
        <taxon>Alphaproteobacteria</taxon>
        <taxon>Sphingomonadales</taxon>
        <taxon>Sphingomonadaceae</taxon>
        <taxon>Sphingomonas</taxon>
    </lineage>
</organism>
<reference evidence="3" key="1">
    <citation type="journal article" date="2019" name="Int. J. Syst. Evol. Microbiol.">
        <title>The Global Catalogue of Microorganisms (GCM) 10K type strain sequencing project: providing services to taxonomists for standard genome sequencing and annotation.</title>
        <authorList>
            <consortium name="The Broad Institute Genomics Platform"/>
            <consortium name="The Broad Institute Genome Sequencing Center for Infectious Disease"/>
            <person name="Wu L."/>
            <person name="Ma J."/>
        </authorList>
    </citation>
    <scope>NUCLEOTIDE SEQUENCE [LARGE SCALE GENOMIC DNA]</scope>
    <source>
        <strain evidence="3">Q85</strain>
    </source>
</reference>
<dbReference type="RefSeq" id="WP_380941721.1">
    <property type="nucleotide sequence ID" value="NZ_JBHUFC010000023.1"/>
</dbReference>
<dbReference type="EMBL" id="JBHUFC010000023">
    <property type="protein sequence ID" value="MFD1789631.1"/>
    <property type="molecule type" value="Genomic_DNA"/>
</dbReference>
<feature type="transmembrane region" description="Helical" evidence="1">
    <location>
        <begin position="46"/>
        <end position="65"/>
    </location>
</feature>
<proteinExistence type="predicted"/>
<accession>A0ABW4NHL0</accession>
<name>A0ABW4NHL0_9SPHN</name>
<protein>
    <submittedName>
        <fullName evidence="2">Uncharacterized protein</fullName>
    </submittedName>
</protein>
<keyword evidence="1" id="KW-0472">Membrane</keyword>
<evidence type="ECO:0000313" key="2">
    <source>
        <dbReference type="EMBL" id="MFD1789631.1"/>
    </source>
</evidence>
<evidence type="ECO:0000256" key="1">
    <source>
        <dbReference type="SAM" id="Phobius"/>
    </source>
</evidence>
<keyword evidence="1" id="KW-0812">Transmembrane</keyword>
<keyword evidence="3" id="KW-1185">Reference proteome</keyword>
<evidence type="ECO:0000313" key="3">
    <source>
        <dbReference type="Proteomes" id="UP001597283"/>
    </source>
</evidence>
<dbReference type="Proteomes" id="UP001597283">
    <property type="component" value="Unassembled WGS sequence"/>
</dbReference>
<comment type="caution">
    <text evidence="2">The sequence shown here is derived from an EMBL/GenBank/DDBJ whole genome shotgun (WGS) entry which is preliminary data.</text>
</comment>
<gene>
    <name evidence="2" type="ORF">ACFSC3_18915</name>
</gene>
<keyword evidence="1" id="KW-1133">Transmembrane helix</keyword>